<dbReference type="EMBL" id="CAIJCS010000014">
    <property type="protein sequence ID" value="CAC9924840.1"/>
    <property type="molecule type" value="Genomic_DNA"/>
</dbReference>
<dbReference type="InterPro" id="IPR001478">
    <property type="entry name" value="PDZ"/>
</dbReference>
<evidence type="ECO:0000256" key="9">
    <source>
        <dbReference type="ARBA" id="ARBA00023049"/>
    </source>
</evidence>
<evidence type="ECO:0000256" key="6">
    <source>
        <dbReference type="ARBA" id="ARBA00022801"/>
    </source>
</evidence>
<keyword evidence="5 11" id="KW-0812">Transmembrane</keyword>
<gene>
    <name evidence="13" type="ORF">PEPNEM18_00412</name>
</gene>
<dbReference type="CDD" id="cd23081">
    <property type="entry name" value="cpPDZ_EcRseP-like"/>
    <property type="match status" value="1"/>
</dbReference>
<dbReference type="Proteomes" id="UP000586454">
    <property type="component" value="Unassembled WGS sequence"/>
</dbReference>
<organism evidence="13 14">
    <name type="scientific">Aedoeadaptatus nemausensis</name>
    <dbReference type="NCBI Taxonomy" id="2582829"/>
    <lineage>
        <taxon>Bacteria</taxon>
        <taxon>Bacillati</taxon>
        <taxon>Bacillota</taxon>
        <taxon>Tissierellia</taxon>
        <taxon>Tissierellales</taxon>
        <taxon>Peptoniphilaceae</taxon>
        <taxon>Aedoeadaptatus</taxon>
    </lineage>
</organism>
<comment type="cofactor">
    <cofactor evidence="1 11">
        <name>Zn(2+)</name>
        <dbReference type="ChEBI" id="CHEBI:29105"/>
    </cofactor>
</comment>
<dbReference type="Pfam" id="PF02163">
    <property type="entry name" value="Peptidase_M50"/>
    <property type="match status" value="1"/>
</dbReference>
<keyword evidence="8 11" id="KW-1133">Transmembrane helix</keyword>
<dbReference type="Gene3D" id="2.30.42.10">
    <property type="match status" value="1"/>
</dbReference>
<keyword evidence="4 13" id="KW-0645">Protease</keyword>
<proteinExistence type="inferred from homology"/>
<dbReference type="InterPro" id="IPR008915">
    <property type="entry name" value="Peptidase_M50"/>
</dbReference>
<evidence type="ECO:0000256" key="1">
    <source>
        <dbReference type="ARBA" id="ARBA00001947"/>
    </source>
</evidence>
<dbReference type="SMART" id="SM00228">
    <property type="entry name" value="PDZ"/>
    <property type="match status" value="1"/>
</dbReference>
<evidence type="ECO:0000256" key="3">
    <source>
        <dbReference type="ARBA" id="ARBA00007931"/>
    </source>
</evidence>
<dbReference type="GO" id="GO:0016020">
    <property type="term" value="C:membrane"/>
    <property type="evidence" value="ECO:0007669"/>
    <property type="project" value="UniProtKB-SubCell"/>
</dbReference>
<keyword evidence="14" id="KW-1185">Reference proteome</keyword>
<protein>
    <recommendedName>
        <fullName evidence="11">Zinc metalloprotease</fullName>
        <ecNumber evidence="11">3.4.24.-</ecNumber>
    </recommendedName>
</protein>
<dbReference type="GO" id="GO:0004222">
    <property type="term" value="F:metalloendopeptidase activity"/>
    <property type="evidence" value="ECO:0007669"/>
    <property type="project" value="InterPro"/>
</dbReference>
<dbReference type="SUPFAM" id="SSF50156">
    <property type="entry name" value="PDZ domain-like"/>
    <property type="match status" value="1"/>
</dbReference>
<keyword evidence="11" id="KW-0479">Metal-binding</keyword>
<keyword evidence="9 11" id="KW-0482">Metalloprotease</keyword>
<dbReference type="GO" id="GO:0006508">
    <property type="term" value="P:proteolysis"/>
    <property type="evidence" value="ECO:0007669"/>
    <property type="project" value="UniProtKB-KW"/>
</dbReference>
<evidence type="ECO:0000256" key="10">
    <source>
        <dbReference type="ARBA" id="ARBA00023136"/>
    </source>
</evidence>
<dbReference type="NCBIfam" id="TIGR00054">
    <property type="entry name" value="RIP metalloprotease RseP"/>
    <property type="match status" value="1"/>
</dbReference>
<feature type="domain" description="PDZ" evidence="12">
    <location>
        <begin position="105"/>
        <end position="174"/>
    </location>
</feature>
<dbReference type="RefSeq" id="WP_180498736.1">
    <property type="nucleotide sequence ID" value="NZ_CAIJCS010000014.1"/>
</dbReference>
<dbReference type="PANTHER" id="PTHR42837">
    <property type="entry name" value="REGULATOR OF SIGMA-E PROTEASE RSEP"/>
    <property type="match status" value="1"/>
</dbReference>
<dbReference type="InterPro" id="IPR004387">
    <property type="entry name" value="Pept_M50_Zn"/>
</dbReference>
<dbReference type="GO" id="GO:0046872">
    <property type="term" value="F:metal ion binding"/>
    <property type="evidence" value="ECO:0007669"/>
    <property type="project" value="UniProtKB-KW"/>
</dbReference>
<dbReference type="CDD" id="cd06163">
    <property type="entry name" value="S2P-M50_PDZ_RseP-like"/>
    <property type="match status" value="1"/>
</dbReference>
<evidence type="ECO:0000256" key="2">
    <source>
        <dbReference type="ARBA" id="ARBA00004141"/>
    </source>
</evidence>
<dbReference type="InterPro" id="IPR036034">
    <property type="entry name" value="PDZ_sf"/>
</dbReference>
<dbReference type="InterPro" id="IPR041489">
    <property type="entry name" value="PDZ_6"/>
</dbReference>
<comment type="subcellular location">
    <subcellularLocation>
        <location evidence="2">Membrane</location>
        <topology evidence="2">Multi-pass membrane protein</topology>
    </subcellularLocation>
</comment>
<evidence type="ECO:0000256" key="4">
    <source>
        <dbReference type="ARBA" id="ARBA00022670"/>
    </source>
</evidence>
<feature type="transmembrane region" description="Helical" evidence="11">
    <location>
        <begin position="89"/>
        <end position="113"/>
    </location>
</feature>
<keyword evidence="6 11" id="KW-0378">Hydrolase</keyword>
<name>A0A6V6XZI6_9FIRM</name>
<keyword evidence="10 11" id="KW-0472">Membrane</keyword>
<sequence length="332" mass="35850">MASLLGTIFVFVLIIGLHEFGHFGMAKLVGIRVNEYSIGMGPLLYKKQKDETQYSIRALPLGGYVAMEGEEDESDDPRSFNNAGLPQRAAVIASGAAMNFVLAIVGFTLFTLISGYPTNTVGEVLPDTPAATAGIKKGDVLLSVNSEPVKEWNEFSALIAESKEDVTVGYSRSGEEQEITIKPAAKDGRRYIGIKPESEHHPLRSVKDGFTMTGKVIVTIFDVLKQLFTGDLGVDKLSGPVGVVKIIGDSAKFGFGSLMFIMAYISTNLGVMNLLPIPALDGGKLLFILIEAITGRPVDKKIEMTLSFISFALLIGLMIYVTIFGDIARFLN</sequence>
<reference evidence="13 14" key="1">
    <citation type="submission" date="2020-06" db="EMBL/GenBank/DDBJ databases">
        <authorList>
            <person name="Criscuolo A."/>
        </authorList>
    </citation>
    <scope>NUCLEOTIDE SEQUENCE [LARGE SCALE GENOMIC DNA]</scope>
    <source>
        <strain evidence="13">1804121828</strain>
    </source>
</reference>
<dbReference type="PROSITE" id="PS50106">
    <property type="entry name" value="PDZ"/>
    <property type="match status" value="1"/>
</dbReference>
<dbReference type="EC" id="3.4.24.-" evidence="11"/>
<accession>A0A6V6XZI6</accession>
<feature type="transmembrane region" description="Helical" evidence="11">
    <location>
        <begin position="306"/>
        <end position="328"/>
    </location>
</feature>
<evidence type="ECO:0000256" key="7">
    <source>
        <dbReference type="ARBA" id="ARBA00022833"/>
    </source>
</evidence>
<comment type="similarity">
    <text evidence="3 11">Belongs to the peptidase M50B family.</text>
</comment>
<evidence type="ECO:0000256" key="8">
    <source>
        <dbReference type="ARBA" id="ARBA00022989"/>
    </source>
</evidence>
<evidence type="ECO:0000259" key="12">
    <source>
        <dbReference type="PROSITE" id="PS50106"/>
    </source>
</evidence>
<dbReference type="PANTHER" id="PTHR42837:SF2">
    <property type="entry name" value="MEMBRANE METALLOPROTEASE ARASP2, CHLOROPLASTIC-RELATED"/>
    <property type="match status" value="1"/>
</dbReference>
<dbReference type="Pfam" id="PF17820">
    <property type="entry name" value="PDZ_6"/>
    <property type="match status" value="1"/>
</dbReference>
<dbReference type="AlphaFoldDB" id="A0A6V6XZI6"/>
<keyword evidence="7 11" id="KW-0862">Zinc</keyword>
<feature type="transmembrane region" description="Helical" evidence="11">
    <location>
        <begin position="253"/>
        <end position="275"/>
    </location>
</feature>
<evidence type="ECO:0000313" key="13">
    <source>
        <dbReference type="EMBL" id="CAC9924840.1"/>
    </source>
</evidence>
<evidence type="ECO:0000256" key="5">
    <source>
        <dbReference type="ARBA" id="ARBA00022692"/>
    </source>
</evidence>
<evidence type="ECO:0000313" key="14">
    <source>
        <dbReference type="Proteomes" id="UP000586454"/>
    </source>
</evidence>
<evidence type="ECO:0000256" key="11">
    <source>
        <dbReference type="RuleBase" id="RU362031"/>
    </source>
</evidence>
<comment type="caution">
    <text evidence="13">The sequence shown here is derived from an EMBL/GenBank/DDBJ whole genome shotgun (WGS) entry which is preliminary data.</text>
</comment>